<evidence type="ECO:0000256" key="10">
    <source>
        <dbReference type="ARBA" id="ARBA00034269"/>
    </source>
</evidence>
<keyword evidence="8" id="KW-0406">Ion transport</keyword>
<dbReference type="Gene3D" id="3.30.460.20">
    <property type="entry name" value="CorA soluble domain-like"/>
    <property type="match status" value="1"/>
</dbReference>
<name>A0A2N2E2Q0_9BACT</name>
<comment type="catalytic activity">
    <reaction evidence="10">
        <text>Mg(2+)(in) = Mg(2+)(out)</text>
        <dbReference type="Rhea" id="RHEA:29827"/>
        <dbReference type="ChEBI" id="CHEBI:18420"/>
    </reaction>
</comment>
<dbReference type="InterPro" id="IPR045863">
    <property type="entry name" value="CorA_TM1_TM2"/>
</dbReference>
<dbReference type="PANTHER" id="PTHR46494:SF1">
    <property type="entry name" value="CORA FAMILY METAL ION TRANSPORTER (EUROFUNG)"/>
    <property type="match status" value="1"/>
</dbReference>
<evidence type="ECO:0000256" key="6">
    <source>
        <dbReference type="ARBA" id="ARBA00022842"/>
    </source>
</evidence>
<keyword evidence="3" id="KW-0813">Transport</keyword>
<dbReference type="GO" id="GO:0000287">
    <property type="term" value="F:magnesium ion binding"/>
    <property type="evidence" value="ECO:0007669"/>
    <property type="project" value="TreeGrafter"/>
</dbReference>
<dbReference type="Proteomes" id="UP000233325">
    <property type="component" value="Unassembled WGS sequence"/>
</dbReference>
<sequence>MPNYKKLNGKIETLTIDKPGNDHDLRWINIVDAGRKEIDYLRKNFGFNIDHLKASVANAFSQRPMVAEEEGYLFLILHFPTFFKGKVIAGEIEFFISHGYLVVLHNDNIPALVDFFDKAKKDQNGLLSYGTESSSTLLYEILDRLLQSCYTLIDNNSLEIEVVENLIFDKNQKEAVEKILNLRRNIINIRKIMQNHKSILQKLLTMKSTLVPAEELKVQYGRLIEHSKRIWEMLDNQKEMVDVLNDTNESLLNDRMNNIMKTLTLFSVIVFPLTLMAGIFGMNAKYMPFVNSRFGFWMILAIMALGSWFMLGYFKKKKWLD</sequence>
<keyword evidence="7 12" id="KW-1133">Transmembrane helix</keyword>
<dbReference type="Pfam" id="PF01544">
    <property type="entry name" value="CorA"/>
    <property type="match status" value="1"/>
</dbReference>
<gene>
    <name evidence="13" type="ORF">CVU83_00860</name>
</gene>
<comment type="similarity">
    <text evidence="2">Belongs to the CorA metal ion transporter (MIT) (TC 1.A.35) family.</text>
</comment>
<dbReference type="SUPFAM" id="SSF143865">
    <property type="entry name" value="CorA soluble domain-like"/>
    <property type="match status" value="1"/>
</dbReference>
<dbReference type="InterPro" id="IPR045861">
    <property type="entry name" value="CorA_cytoplasmic_dom"/>
</dbReference>
<evidence type="ECO:0000256" key="4">
    <source>
        <dbReference type="ARBA" id="ARBA00022475"/>
    </source>
</evidence>
<reference evidence="13 14" key="1">
    <citation type="journal article" date="2017" name="ISME J.">
        <title>Potential for microbial H2 and metal transformations associated with novel bacteria and archaea in deep terrestrial subsurface sediments.</title>
        <authorList>
            <person name="Hernsdorf A.W."/>
            <person name="Amano Y."/>
            <person name="Miyakawa K."/>
            <person name="Ise K."/>
            <person name="Suzuki Y."/>
            <person name="Anantharaman K."/>
            <person name="Probst A."/>
            <person name="Burstein D."/>
            <person name="Thomas B.C."/>
            <person name="Banfield J.F."/>
        </authorList>
    </citation>
    <scope>NUCLEOTIDE SEQUENCE [LARGE SCALE GENOMIC DNA]</scope>
    <source>
        <strain evidence="13">HGW-Falkowbacteria-2</strain>
    </source>
</reference>
<dbReference type="PANTHER" id="PTHR46494">
    <property type="entry name" value="CORA FAMILY METAL ION TRANSPORTER (EUROFUNG)"/>
    <property type="match status" value="1"/>
</dbReference>
<dbReference type="GO" id="GO:0050897">
    <property type="term" value="F:cobalt ion binding"/>
    <property type="evidence" value="ECO:0007669"/>
    <property type="project" value="TreeGrafter"/>
</dbReference>
<dbReference type="EMBL" id="PHAH01000007">
    <property type="protein sequence ID" value="PKM88978.1"/>
    <property type="molecule type" value="Genomic_DNA"/>
</dbReference>
<dbReference type="CDD" id="cd12822">
    <property type="entry name" value="TmCorA-like"/>
    <property type="match status" value="1"/>
</dbReference>
<dbReference type="AlphaFoldDB" id="A0A2N2E2Q0"/>
<accession>A0A2N2E2Q0</accession>
<dbReference type="InterPro" id="IPR002523">
    <property type="entry name" value="MgTranspt_CorA/ZnTranspt_ZntB"/>
</dbReference>
<evidence type="ECO:0000256" key="5">
    <source>
        <dbReference type="ARBA" id="ARBA00022692"/>
    </source>
</evidence>
<evidence type="ECO:0000256" key="1">
    <source>
        <dbReference type="ARBA" id="ARBA00004651"/>
    </source>
</evidence>
<evidence type="ECO:0000256" key="2">
    <source>
        <dbReference type="ARBA" id="ARBA00009765"/>
    </source>
</evidence>
<proteinExistence type="inferred from homology"/>
<evidence type="ECO:0000256" key="7">
    <source>
        <dbReference type="ARBA" id="ARBA00022989"/>
    </source>
</evidence>
<dbReference type="GO" id="GO:0005886">
    <property type="term" value="C:plasma membrane"/>
    <property type="evidence" value="ECO:0007669"/>
    <property type="project" value="UniProtKB-SubCell"/>
</dbReference>
<keyword evidence="4" id="KW-1003">Cell membrane</keyword>
<feature type="transmembrane region" description="Helical" evidence="12">
    <location>
        <begin position="294"/>
        <end position="314"/>
    </location>
</feature>
<dbReference type="SUPFAM" id="SSF144083">
    <property type="entry name" value="Magnesium transport protein CorA, transmembrane region"/>
    <property type="match status" value="1"/>
</dbReference>
<evidence type="ECO:0000256" key="3">
    <source>
        <dbReference type="ARBA" id="ARBA00022448"/>
    </source>
</evidence>
<dbReference type="FunFam" id="1.20.58.340:FF:000004">
    <property type="entry name" value="Magnesium transport protein CorA"/>
    <property type="match status" value="1"/>
</dbReference>
<keyword evidence="6" id="KW-0460">Magnesium</keyword>
<dbReference type="GO" id="GO:0015095">
    <property type="term" value="F:magnesium ion transmembrane transporter activity"/>
    <property type="evidence" value="ECO:0007669"/>
    <property type="project" value="TreeGrafter"/>
</dbReference>
<evidence type="ECO:0000256" key="9">
    <source>
        <dbReference type="ARBA" id="ARBA00023136"/>
    </source>
</evidence>
<dbReference type="GO" id="GO:0015087">
    <property type="term" value="F:cobalt ion transmembrane transporter activity"/>
    <property type="evidence" value="ECO:0007669"/>
    <property type="project" value="TreeGrafter"/>
</dbReference>
<keyword evidence="9 12" id="KW-0472">Membrane</keyword>
<keyword evidence="5 12" id="KW-0812">Transmembrane</keyword>
<protein>
    <recommendedName>
        <fullName evidence="15">Magnesium transport protein CorA</fullName>
    </recommendedName>
</protein>
<comment type="caution">
    <text evidence="13">The sequence shown here is derived from an EMBL/GenBank/DDBJ whole genome shotgun (WGS) entry which is preliminary data.</text>
</comment>
<evidence type="ECO:0000256" key="11">
    <source>
        <dbReference type="ARBA" id="ARBA00045497"/>
    </source>
</evidence>
<organism evidence="13 14">
    <name type="scientific">Candidatus Falkowbacteria bacterium HGW-Falkowbacteria-2</name>
    <dbReference type="NCBI Taxonomy" id="2013769"/>
    <lineage>
        <taxon>Bacteria</taxon>
        <taxon>Candidatus Falkowiibacteriota</taxon>
    </lineage>
</organism>
<evidence type="ECO:0000313" key="14">
    <source>
        <dbReference type="Proteomes" id="UP000233325"/>
    </source>
</evidence>
<evidence type="ECO:0008006" key="15">
    <source>
        <dbReference type="Google" id="ProtNLM"/>
    </source>
</evidence>
<comment type="subcellular location">
    <subcellularLocation>
        <location evidence="1">Cell membrane</location>
        <topology evidence="1">Multi-pass membrane protein</topology>
    </subcellularLocation>
</comment>
<dbReference type="Gene3D" id="1.20.58.340">
    <property type="entry name" value="Magnesium transport protein CorA, transmembrane region"/>
    <property type="match status" value="2"/>
</dbReference>
<comment type="function">
    <text evidence="11">Mediates influx of magnesium ions. Alternates between open and closed states. Activated by low cytoplasmic Mg(2+) levels. Inactive when cytoplasmic Mg(2+) levels are high.</text>
</comment>
<evidence type="ECO:0000313" key="13">
    <source>
        <dbReference type="EMBL" id="PKM88978.1"/>
    </source>
</evidence>
<evidence type="ECO:0000256" key="12">
    <source>
        <dbReference type="SAM" id="Phobius"/>
    </source>
</evidence>
<evidence type="ECO:0000256" key="8">
    <source>
        <dbReference type="ARBA" id="ARBA00023065"/>
    </source>
</evidence>
<feature type="transmembrane region" description="Helical" evidence="12">
    <location>
        <begin position="263"/>
        <end position="282"/>
    </location>
</feature>